<feature type="transmembrane region" description="Helical" evidence="1">
    <location>
        <begin position="161"/>
        <end position="179"/>
    </location>
</feature>
<dbReference type="CDD" id="cd09272">
    <property type="entry name" value="RNase_HI_RT_Ty1"/>
    <property type="match status" value="1"/>
</dbReference>
<dbReference type="PANTHER" id="PTHR11439">
    <property type="entry name" value="GAG-POL-RELATED RETROTRANSPOSON"/>
    <property type="match status" value="1"/>
</dbReference>
<evidence type="ECO:0000313" key="3">
    <source>
        <dbReference type="Proteomes" id="UP001530400"/>
    </source>
</evidence>
<dbReference type="PANTHER" id="PTHR11439:SF483">
    <property type="entry name" value="PEPTIDE SYNTHASE GLIP-LIKE, PUTATIVE (AFU_ORTHOLOGUE AFUA_3G12920)-RELATED"/>
    <property type="match status" value="1"/>
</dbReference>
<comment type="caution">
    <text evidence="2">The sequence shown here is derived from an EMBL/GenBank/DDBJ whole genome shotgun (WGS) entry which is preliminary data.</text>
</comment>
<dbReference type="AlphaFoldDB" id="A0ABD3QA39"/>
<evidence type="ECO:0008006" key="4">
    <source>
        <dbReference type="Google" id="ProtNLM"/>
    </source>
</evidence>
<keyword evidence="1" id="KW-0812">Transmembrane</keyword>
<keyword evidence="1" id="KW-0472">Membrane</keyword>
<reference evidence="2 3" key="1">
    <citation type="submission" date="2024-10" db="EMBL/GenBank/DDBJ databases">
        <title>Updated reference genomes for cyclostephanoid diatoms.</title>
        <authorList>
            <person name="Roberts W.R."/>
            <person name="Alverson A.J."/>
        </authorList>
    </citation>
    <scope>NUCLEOTIDE SEQUENCE [LARGE SCALE GENOMIC DNA]</scope>
    <source>
        <strain evidence="2 3">AJA010-31</strain>
    </source>
</reference>
<organism evidence="2 3">
    <name type="scientific">Cyclotella atomus</name>
    <dbReference type="NCBI Taxonomy" id="382360"/>
    <lineage>
        <taxon>Eukaryota</taxon>
        <taxon>Sar</taxon>
        <taxon>Stramenopiles</taxon>
        <taxon>Ochrophyta</taxon>
        <taxon>Bacillariophyta</taxon>
        <taxon>Coscinodiscophyceae</taxon>
        <taxon>Thalassiosirophycidae</taxon>
        <taxon>Stephanodiscales</taxon>
        <taxon>Stephanodiscaceae</taxon>
        <taxon>Cyclotella</taxon>
    </lineage>
</organism>
<keyword evidence="1" id="KW-1133">Transmembrane helix</keyword>
<dbReference type="Proteomes" id="UP001530400">
    <property type="component" value="Unassembled WGS sequence"/>
</dbReference>
<evidence type="ECO:0000256" key="1">
    <source>
        <dbReference type="SAM" id="Phobius"/>
    </source>
</evidence>
<name>A0ABD3QA39_9STRA</name>
<sequence>MRIGRYLLGTKTRGIIYEPDPTKGLECYVDADFACGWSIENLGDPDNVMSRTGFVIYYAGCPVYWVSKLQSEIALGTAEAEYIALSTARREVIPLMTLMEEIGEVFPLYIDQPNFFCKVFEDNQSCIKMAVAPKFTPRTKHIALKYHHFKTFVGSRIKISYIARLIFLLSLCLMSYSFVSGIC</sequence>
<accession>A0ABD3QA39</accession>
<evidence type="ECO:0000313" key="2">
    <source>
        <dbReference type="EMBL" id="KAL3796606.1"/>
    </source>
</evidence>
<dbReference type="EMBL" id="JALLPJ020000292">
    <property type="protein sequence ID" value="KAL3796606.1"/>
    <property type="molecule type" value="Genomic_DNA"/>
</dbReference>
<proteinExistence type="predicted"/>
<protein>
    <recommendedName>
        <fullName evidence="4">LAGLIDADG homing endonuclease</fullName>
    </recommendedName>
</protein>
<gene>
    <name evidence="2" type="ORF">ACHAWO_010310</name>
</gene>
<keyword evidence="3" id="KW-1185">Reference proteome</keyword>